<dbReference type="PANTHER" id="PTHR19302:SF33">
    <property type="entry name" value="GAMMA-TUBULIN COMPLEX COMPONENT 5"/>
    <property type="match status" value="1"/>
</dbReference>
<dbReference type="GO" id="GO:0051011">
    <property type="term" value="F:microtubule minus-end binding"/>
    <property type="evidence" value="ECO:0007669"/>
    <property type="project" value="TreeGrafter"/>
</dbReference>
<evidence type="ECO:0000313" key="11">
    <source>
        <dbReference type="Proteomes" id="UP000218811"/>
    </source>
</evidence>
<dbReference type="PANTHER" id="PTHR19302">
    <property type="entry name" value="GAMMA TUBULIN COMPLEX PROTEIN"/>
    <property type="match status" value="1"/>
</dbReference>
<evidence type="ECO:0008006" key="12">
    <source>
        <dbReference type="Google" id="ProtNLM"/>
    </source>
</evidence>
<dbReference type="GO" id="GO:0005816">
    <property type="term" value="C:spindle pole body"/>
    <property type="evidence" value="ECO:0007669"/>
    <property type="project" value="UniProtKB-ARBA"/>
</dbReference>
<feature type="domain" description="Gamma tubulin complex component protein N-terminal" evidence="9">
    <location>
        <begin position="386"/>
        <end position="725"/>
    </location>
</feature>
<evidence type="ECO:0000256" key="1">
    <source>
        <dbReference type="ARBA" id="ARBA00004245"/>
    </source>
</evidence>
<evidence type="ECO:0000259" key="9">
    <source>
        <dbReference type="Pfam" id="PF17681"/>
    </source>
</evidence>
<keyword evidence="11" id="KW-1185">Reference proteome</keyword>
<dbReference type="GO" id="GO:0051225">
    <property type="term" value="P:spindle assembly"/>
    <property type="evidence" value="ECO:0007669"/>
    <property type="project" value="TreeGrafter"/>
</dbReference>
<organism evidence="10 11">
    <name type="scientific">Wolfiporia cocos (strain MD-104)</name>
    <name type="common">Brown rot fungus</name>
    <dbReference type="NCBI Taxonomy" id="742152"/>
    <lineage>
        <taxon>Eukaryota</taxon>
        <taxon>Fungi</taxon>
        <taxon>Dikarya</taxon>
        <taxon>Basidiomycota</taxon>
        <taxon>Agaricomycotina</taxon>
        <taxon>Agaricomycetes</taxon>
        <taxon>Polyporales</taxon>
        <taxon>Phaeolaceae</taxon>
        <taxon>Wolfiporia</taxon>
    </lineage>
</organism>
<dbReference type="GO" id="GO:0000278">
    <property type="term" value="P:mitotic cell cycle"/>
    <property type="evidence" value="ECO:0007669"/>
    <property type="project" value="TreeGrafter"/>
</dbReference>
<dbReference type="InterPro" id="IPR041470">
    <property type="entry name" value="GCP_N"/>
</dbReference>
<dbReference type="OrthoDB" id="66546at2759"/>
<dbReference type="STRING" id="742152.A0A2H3JHE9"/>
<feature type="region of interest" description="Disordered" evidence="7">
    <location>
        <begin position="261"/>
        <end position="324"/>
    </location>
</feature>
<dbReference type="Pfam" id="PF04130">
    <property type="entry name" value="GCP_C_terminal"/>
    <property type="match status" value="1"/>
</dbReference>
<feature type="domain" description="Gamma tubulin complex component C-terminal" evidence="8">
    <location>
        <begin position="789"/>
        <end position="1040"/>
    </location>
</feature>
<dbReference type="InterPro" id="IPR042241">
    <property type="entry name" value="GCP_C_sf"/>
</dbReference>
<feature type="coiled-coil region" evidence="6">
    <location>
        <begin position="174"/>
        <end position="201"/>
    </location>
</feature>
<comment type="subcellular location">
    <subcellularLocation>
        <location evidence="1">Cytoplasm</location>
        <location evidence="1">Cytoskeleton</location>
    </subcellularLocation>
</comment>
<dbReference type="GO" id="GO:0007020">
    <property type="term" value="P:microtubule nucleation"/>
    <property type="evidence" value="ECO:0007669"/>
    <property type="project" value="InterPro"/>
</dbReference>
<keyword evidence="6" id="KW-0175">Coiled coil</keyword>
<feature type="compositionally biased region" description="Low complexity" evidence="7">
    <location>
        <begin position="19"/>
        <end position="103"/>
    </location>
</feature>
<evidence type="ECO:0000313" key="10">
    <source>
        <dbReference type="EMBL" id="PCH40985.1"/>
    </source>
</evidence>
<keyword evidence="5" id="KW-0206">Cytoskeleton</keyword>
<proteinExistence type="inferred from homology"/>
<dbReference type="GO" id="GO:0031122">
    <property type="term" value="P:cytoplasmic microtubule organization"/>
    <property type="evidence" value="ECO:0007669"/>
    <property type="project" value="TreeGrafter"/>
</dbReference>
<protein>
    <recommendedName>
        <fullName evidence="12">Spindle pole body component</fullName>
    </recommendedName>
</protein>
<dbReference type="InterPro" id="IPR007259">
    <property type="entry name" value="GCP"/>
</dbReference>
<evidence type="ECO:0000256" key="4">
    <source>
        <dbReference type="ARBA" id="ARBA00022701"/>
    </source>
</evidence>
<evidence type="ECO:0000259" key="8">
    <source>
        <dbReference type="Pfam" id="PF04130"/>
    </source>
</evidence>
<keyword evidence="3" id="KW-0963">Cytoplasm</keyword>
<dbReference type="InterPro" id="IPR040457">
    <property type="entry name" value="GCP_C"/>
</dbReference>
<feature type="compositionally biased region" description="Acidic residues" evidence="7">
    <location>
        <begin position="1068"/>
        <end position="1077"/>
    </location>
</feature>
<accession>A0A2H3JHE9</accession>
<sequence>MQPSTSGSSDMTSRRTQRAGSVGSSSSASGISASISAPGRPSSARPPSSASIRPSVSAPLRPTTNATPRPASSASSTRPASSASTRSMSRLTQRSASRFAQRSSRQLRLLPYYQSLATQVAGISVEDDPERFRSVVEHVSKSLDQTVRPSMESDMDAVKIHIRGHAQKARVNSNDALATALETAQRKLDEQIQQHSDLDSELKVSRIPNHIQLLLLLSQPPSSETLRAAEEYLIKANDPPEQPPGLTWKDILAEEPFEGQHWEGAYGLPPGSTVENWDNHSHGSTPSLSPWDDSDLDDSFSSSGFESAETPLRPPRPVPKEQADDLRRPLAAYSHLQDVENLQARQYWRSDWRTDAVTTRPFDIGDASTLERGHLVQRYIHEHDAVREVLMGLQGHNNMMMEWIYNGKDAFSYLPTTTVRLLHLSAAAQTSILTSFTTTATVLEHLRKFVHAVYSKAWQTPPQAISSKHAHFYRRSTLTLEAFSAAVDSQIRSFQRWCAEKEEEICLAAGGIGPPIVVSLLSLDKAIRDRFSATFSAILDVLRSISKRVVRNPDPSLEIWTMPDLPLKVSPSAFAAILLDSLLDAAQDNISMGDDITSQALMSVFIDTAEPIWNMIGRWMKDGMPVQDMIKLNETQLTASLDDEFFIEDNEMPMLDPDFWSDGFMLREGPVDEGDNRPSSVPTFLQHAARIVLDAGKAIGLLRALGVGALFDQEAEQQWMAKWRSFRALMESPSGLSPDEDDLEDTTGQVKSVIMSTNGLSRHVYDELLPHNDLAQQMLQQVLVDDCELWSHLSAMEGLYLMERGDTMSRFVDVLFARMDNQQAWNDFHFLNSAFRDVLTSGSDKWIDAALVRFSHRGSRDKHIAWTIRAVDGLFIEYAVPFPLTYIFGPRAMQVYSSVFAFLLQIHRAKSVLDRILVRGDVLGVTHAQTELKVLYAIRSKLSWFVNTLLSFVATNVLHAQLLRFHTQFSNARSLNEMIQLHDEHLTKIEGRCLLQKNTSALHRAILSILDMSLHFSAHFVSLAGDTTHDLSRHSTKLTRHRSRRRRAARRDVVAFSGTQRDPASSSSDEDEEEDGAEPSISMSMAVSSMLGEDGDGDGANRLERMAGELDALVRFVRRGAESLAAGAGEAAAVFGVFAFQLEDWDR</sequence>
<feature type="compositionally biased region" description="Polar residues" evidence="7">
    <location>
        <begin position="1"/>
        <end position="11"/>
    </location>
</feature>
<dbReference type="OMA" id="QHWEGAY"/>
<feature type="non-terminal residue" evidence="10">
    <location>
        <position position="1147"/>
    </location>
</feature>
<dbReference type="GO" id="GO:0043015">
    <property type="term" value="F:gamma-tubulin binding"/>
    <property type="evidence" value="ECO:0007669"/>
    <property type="project" value="InterPro"/>
</dbReference>
<feature type="region of interest" description="Disordered" evidence="7">
    <location>
        <begin position="1031"/>
        <end position="1081"/>
    </location>
</feature>
<dbReference type="GO" id="GO:0005874">
    <property type="term" value="C:microtubule"/>
    <property type="evidence" value="ECO:0007669"/>
    <property type="project" value="UniProtKB-KW"/>
</dbReference>
<dbReference type="Pfam" id="PF17681">
    <property type="entry name" value="GCP_N_terminal"/>
    <property type="match status" value="1"/>
</dbReference>
<evidence type="ECO:0000256" key="5">
    <source>
        <dbReference type="ARBA" id="ARBA00023212"/>
    </source>
</evidence>
<evidence type="ECO:0000256" key="6">
    <source>
        <dbReference type="SAM" id="Coils"/>
    </source>
</evidence>
<dbReference type="GO" id="GO:0000922">
    <property type="term" value="C:spindle pole"/>
    <property type="evidence" value="ECO:0007669"/>
    <property type="project" value="InterPro"/>
</dbReference>
<dbReference type="AlphaFoldDB" id="A0A2H3JHE9"/>
<evidence type="ECO:0000256" key="2">
    <source>
        <dbReference type="ARBA" id="ARBA00010337"/>
    </source>
</evidence>
<feature type="region of interest" description="Disordered" evidence="7">
    <location>
        <begin position="1"/>
        <end position="103"/>
    </location>
</feature>
<dbReference type="EMBL" id="KB468113">
    <property type="protein sequence ID" value="PCH40985.1"/>
    <property type="molecule type" value="Genomic_DNA"/>
</dbReference>
<name>A0A2H3JHE9_WOLCO</name>
<evidence type="ECO:0000256" key="3">
    <source>
        <dbReference type="ARBA" id="ARBA00022490"/>
    </source>
</evidence>
<comment type="similarity">
    <text evidence="2">Belongs to the TUBGCP family.</text>
</comment>
<keyword evidence="4" id="KW-0493">Microtubule</keyword>
<gene>
    <name evidence="10" type="ORF">WOLCODRAFT_118043</name>
</gene>
<dbReference type="Proteomes" id="UP000218811">
    <property type="component" value="Unassembled WGS sequence"/>
</dbReference>
<dbReference type="GO" id="GO:0000930">
    <property type="term" value="C:gamma-tubulin complex"/>
    <property type="evidence" value="ECO:0007669"/>
    <property type="project" value="UniProtKB-ARBA"/>
</dbReference>
<reference evidence="10 11" key="1">
    <citation type="journal article" date="2012" name="Science">
        <title>The Paleozoic origin of enzymatic lignin decomposition reconstructed from 31 fungal genomes.</title>
        <authorList>
            <person name="Floudas D."/>
            <person name="Binder M."/>
            <person name="Riley R."/>
            <person name="Barry K."/>
            <person name="Blanchette R.A."/>
            <person name="Henrissat B."/>
            <person name="Martinez A.T."/>
            <person name="Otillar R."/>
            <person name="Spatafora J.W."/>
            <person name="Yadav J.S."/>
            <person name="Aerts A."/>
            <person name="Benoit I."/>
            <person name="Boyd A."/>
            <person name="Carlson A."/>
            <person name="Copeland A."/>
            <person name="Coutinho P.M."/>
            <person name="de Vries R.P."/>
            <person name="Ferreira P."/>
            <person name="Findley K."/>
            <person name="Foster B."/>
            <person name="Gaskell J."/>
            <person name="Glotzer D."/>
            <person name="Gorecki P."/>
            <person name="Heitman J."/>
            <person name="Hesse C."/>
            <person name="Hori C."/>
            <person name="Igarashi K."/>
            <person name="Jurgens J.A."/>
            <person name="Kallen N."/>
            <person name="Kersten P."/>
            <person name="Kohler A."/>
            <person name="Kuees U."/>
            <person name="Kumar T.K.A."/>
            <person name="Kuo A."/>
            <person name="LaButti K."/>
            <person name="Larrondo L.F."/>
            <person name="Lindquist E."/>
            <person name="Ling A."/>
            <person name="Lombard V."/>
            <person name="Lucas S."/>
            <person name="Lundell T."/>
            <person name="Martin R."/>
            <person name="McLaughlin D.J."/>
            <person name="Morgenstern I."/>
            <person name="Morin E."/>
            <person name="Murat C."/>
            <person name="Nagy L.G."/>
            <person name="Nolan M."/>
            <person name="Ohm R.A."/>
            <person name="Patyshakuliyeva A."/>
            <person name="Rokas A."/>
            <person name="Ruiz-Duenas F.J."/>
            <person name="Sabat G."/>
            <person name="Salamov A."/>
            <person name="Samejima M."/>
            <person name="Schmutz J."/>
            <person name="Slot J.C."/>
            <person name="St John F."/>
            <person name="Stenlid J."/>
            <person name="Sun H."/>
            <person name="Sun S."/>
            <person name="Syed K."/>
            <person name="Tsang A."/>
            <person name="Wiebenga A."/>
            <person name="Young D."/>
            <person name="Pisabarro A."/>
            <person name="Eastwood D.C."/>
            <person name="Martin F."/>
            <person name="Cullen D."/>
            <person name="Grigoriev I.V."/>
            <person name="Hibbett D.S."/>
        </authorList>
    </citation>
    <scope>NUCLEOTIDE SEQUENCE [LARGE SCALE GENOMIC DNA]</scope>
    <source>
        <strain evidence="10 11">MD-104</strain>
    </source>
</reference>
<dbReference type="Gene3D" id="1.20.120.1900">
    <property type="entry name" value="Gamma-tubulin complex, C-terminal domain"/>
    <property type="match status" value="1"/>
</dbReference>
<evidence type="ECO:0000256" key="7">
    <source>
        <dbReference type="SAM" id="MobiDB-lite"/>
    </source>
</evidence>
<feature type="compositionally biased region" description="Basic residues" evidence="7">
    <location>
        <begin position="1034"/>
        <end position="1049"/>
    </location>
</feature>
<dbReference type="GO" id="GO:0051321">
    <property type="term" value="P:meiotic cell cycle"/>
    <property type="evidence" value="ECO:0007669"/>
    <property type="project" value="TreeGrafter"/>
</dbReference>